<feature type="non-terminal residue" evidence="2">
    <location>
        <position position="112"/>
    </location>
</feature>
<sequence>IQLLTFDVRRVYCSTYWLSSLHLGGGCHLIGELWRLAKASFLATSLATYIPFLLLRCFTPLISGTLVILRFPNRLRAFEYAAYDVRVYDVEVGRLGTSAVQPIYIPLCSSAS</sequence>
<comment type="caution">
    <text evidence="2">The sequence shown here is derived from an EMBL/GenBank/DDBJ whole genome shotgun (WGS) entry which is preliminary data.</text>
</comment>
<keyword evidence="1" id="KW-1133">Transmembrane helix</keyword>
<dbReference type="AlphaFoldDB" id="A0AAD5DE31"/>
<feature type="transmembrane region" description="Helical" evidence="1">
    <location>
        <begin position="49"/>
        <end position="69"/>
    </location>
</feature>
<evidence type="ECO:0000256" key="1">
    <source>
        <dbReference type="SAM" id="Phobius"/>
    </source>
</evidence>
<dbReference type="EMBL" id="JAMZMK010000192">
    <property type="protein sequence ID" value="KAI7757041.1"/>
    <property type="molecule type" value="Genomic_DNA"/>
</dbReference>
<keyword evidence="1" id="KW-0812">Transmembrane</keyword>
<keyword evidence="1" id="KW-0472">Membrane</keyword>
<gene>
    <name evidence="2" type="ORF">M8C21_003154</name>
</gene>
<organism evidence="2 3">
    <name type="scientific">Ambrosia artemisiifolia</name>
    <name type="common">Common ragweed</name>
    <dbReference type="NCBI Taxonomy" id="4212"/>
    <lineage>
        <taxon>Eukaryota</taxon>
        <taxon>Viridiplantae</taxon>
        <taxon>Streptophyta</taxon>
        <taxon>Embryophyta</taxon>
        <taxon>Tracheophyta</taxon>
        <taxon>Spermatophyta</taxon>
        <taxon>Magnoliopsida</taxon>
        <taxon>eudicotyledons</taxon>
        <taxon>Gunneridae</taxon>
        <taxon>Pentapetalae</taxon>
        <taxon>asterids</taxon>
        <taxon>campanulids</taxon>
        <taxon>Asterales</taxon>
        <taxon>Asteraceae</taxon>
        <taxon>Asteroideae</taxon>
        <taxon>Heliantheae alliance</taxon>
        <taxon>Heliantheae</taxon>
        <taxon>Ambrosia</taxon>
    </lineage>
</organism>
<evidence type="ECO:0000313" key="2">
    <source>
        <dbReference type="EMBL" id="KAI7757041.1"/>
    </source>
</evidence>
<dbReference type="Proteomes" id="UP001206925">
    <property type="component" value="Unassembled WGS sequence"/>
</dbReference>
<name>A0AAD5DE31_AMBAR</name>
<protein>
    <submittedName>
        <fullName evidence="2">Uncharacterized protein</fullName>
    </submittedName>
</protein>
<reference evidence="2" key="1">
    <citation type="submission" date="2022-06" db="EMBL/GenBank/DDBJ databases">
        <title>Uncovering the hologenomic basis of an extraordinary plant invasion.</title>
        <authorList>
            <person name="Bieker V.C."/>
            <person name="Martin M.D."/>
            <person name="Gilbert T."/>
            <person name="Hodgins K."/>
            <person name="Battlay P."/>
            <person name="Petersen B."/>
            <person name="Wilson J."/>
        </authorList>
    </citation>
    <scope>NUCLEOTIDE SEQUENCE</scope>
    <source>
        <strain evidence="2">AA19_3_7</strain>
        <tissue evidence="2">Leaf</tissue>
    </source>
</reference>
<accession>A0AAD5DE31</accession>
<evidence type="ECO:0000313" key="3">
    <source>
        <dbReference type="Proteomes" id="UP001206925"/>
    </source>
</evidence>
<keyword evidence="3" id="KW-1185">Reference proteome</keyword>
<proteinExistence type="predicted"/>